<evidence type="ECO:0008006" key="3">
    <source>
        <dbReference type="Google" id="ProtNLM"/>
    </source>
</evidence>
<gene>
    <name evidence="1" type="ORF">GCM10023175_54750</name>
</gene>
<dbReference type="Proteomes" id="UP001501598">
    <property type="component" value="Unassembled WGS sequence"/>
</dbReference>
<reference evidence="2" key="1">
    <citation type="journal article" date="2019" name="Int. J. Syst. Evol. Microbiol.">
        <title>The Global Catalogue of Microorganisms (GCM) 10K type strain sequencing project: providing services to taxonomists for standard genome sequencing and annotation.</title>
        <authorList>
            <consortium name="The Broad Institute Genomics Platform"/>
            <consortium name="The Broad Institute Genome Sequencing Center for Infectious Disease"/>
            <person name="Wu L."/>
            <person name="Ma J."/>
        </authorList>
    </citation>
    <scope>NUCLEOTIDE SEQUENCE [LARGE SCALE GENOMIC DNA]</scope>
    <source>
        <strain evidence="2">JCM 17906</strain>
    </source>
</reference>
<dbReference type="Gene3D" id="3.40.50.720">
    <property type="entry name" value="NAD(P)-binding Rossmann-like Domain"/>
    <property type="match status" value="1"/>
</dbReference>
<evidence type="ECO:0000313" key="1">
    <source>
        <dbReference type="EMBL" id="GAA4555088.1"/>
    </source>
</evidence>
<comment type="caution">
    <text evidence="1">The sequence shown here is derived from an EMBL/GenBank/DDBJ whole genome shotgun (WGS) entry which is preliminary data.</text>
</comment>
<keyword evidence="2" id="KW-1185">Reference proteome</keyword>
<dbReference type="Pfam" id="PF13561">
    <property type="entry name" value="adh_short_C2"/>
    <property type="match status" value="1"/>
</dbReference>
<accession>A0ABP8RZL5</accession>
<organism evidence="1 2">
    <name type="scientific">Pseudonocardia xishanensis</name>
    <dbReference type="NCBI Taxonomy" id="630995"/>
    <lineage>
        <taxon>Bacteria</taxon>
        <taxon>Bacillati</taxon>
        <taxon>Actinomycetota</taxon>
        <taxon>Actinomycetes</taxon>
        <taxon>Pseudonocardiales</taxon>
        <taxon>Pseudonocardiaceae</taxon>
        <taxon>Pseudonocardia</taxon>
    </lineage>
</organism>
<dbReference type="InterPro" id="IPR036291">
    <property type="entry name" value="NAD(P)-bd_dom_sf"/>
</dbReference>
<dbReference type="EMBL" id="BAABGT010000089">
    <property type="protein sequence ID" value="GAA4555088.1"/>
    <property type="molecule type" value="Genomic_DNA"/>
</dbReference>
<dbReference type="SUPFAM" id="SSF51735">
    <property type="entry name" value="NAD(P)-binding Rossmann-fold domains"/>
    <property type="match status" value="1"/>
</dbReference>
<name>A0ABP8RZL5_9PSEU</name>
<protein>
    <recommendedName>
        <fullName evidence="3">Enoyl-ACP reductase-like protein</fullName>
    </recommendedName>
</protein>
<evidence type="ECO:0000313" key="2">
    <source>
        <dbReference type="Proteomes" id="UP001501598"/>
    </source>
</evidence>
<dbReference type="InterPro" id="IPR002347">
    <property type="entry name" value="SDR_fam"/>
</dbReference>
<sequence length="45" mass="4550">MSGSIILGRAAEPDDVVPTAVFLAAPDSDYVTGQVMAIDGGMVLV</sequence>
<proteinExistence type="predicted"/>